<dbReference type="EMBL" id="CP068053">
    <property type="protein sequence ID" value="QQT01549.1"/>
    <property type="molecule type" value="Genomic_DNA"/>
</dbReference>
<protein>
    <submittedName>
        <fullName evidence="4">Nitroreductase family protein</fullName>
    </submittedName>
</protein>
<dbReference type="InterPro" id="IPR029479">
    <property type="entry name" value="Nitroreductase"/>
</dbReference>
<accession>A0A974NPB8</accession>
<keyword evidence="2" id="KW-0560">Oxidoreductase</keyword>
<name>A0A974NPB8_PERPY</name>
<evidence type="ECO:0000313" key="4">
    <source>
        <dbReference type="EMBL" id="QQT01549.1"/>
    </source>
</evidence>
<proteinExistence type="inferred from homology"/>
<dbReference type="AlphaFoldDB" id="A0A974NPB8"/>
<comment type="similarity">
    <text evidence="1">Belongs to the nitroreductase family.</text>
</comment>
<feature type="domain" description="Nitroreductase" evidence="3">
    <location>
        <begin position="14"/>
        <end position="191"/>
    </location>
</feature>
<dbReference type="Pfam" id="PF00881">
    <property type="entry name" value="Nitroreductase"/>
    <property type="match status" value="1"/>
</dbReference>
<evidence type="ECO:0000256" key="2">
    <source>
        <dbReference type="ARBA" id="ARBA00023002"/>
    </source>
</evidence>
<keyword evidence="5" id="KW-1185">Reference proteome</keyword>
<dbReference type="RefSeq" id="WP_201648011.1">
    <property type="nucleotide sequence ID" value="NZ_CP068053.1"/>
</dbReference>
<gene>
    <name evidence="4" type="ORF">I6J18_06715</name>
</gene>
<organism evidence="4 5">
    <name type="scientific">Peribacillus psychrosaccharolyticus</name>
    <name type="common">Bacillus psychrosaccharolyticus</name>
    <dbReference type="NCBI Taxonomy" id="1407"/>
    <lineage>
        <taxon>Bacteria</taxon>
        <taxon>Bacillati</taxon>
        <taxon>Bacillota</taxon>
        <taxon>Bacilli</taxon>
        <taxon>Bacillales</taxon>
        <taxon>Bacillaceae</taxon>
        <taxon>Peribacillus</taxon>
    </lineage>
</organism>
<reference evidence="4 5" key="1">
    <citation type="submission" date="2021-01" db="EMBL/GenBank/DDBJ databases">
        <title>FDA dAtabase for Regulatory Grade micrObial Sequences (FDA-ARGOS): Supporting development and validation of Infectious Disease Dx tests.</title>
        <authorList>
            <person name="Nelson B."/>
            <person name="Plummer A."/>
            <person name="Tallon L."/>
            <person name="Sadzewicz L."/>
            <person name="Zhao X."/>
            <person name="Boylan J."/>
            <person name="Ott S."/>
            <person name="Bowen H."/>
            <person name="Vavikolanu K."/>
            <person name="Mehta A."/>
            <person name="Aluvathingal J."/>
            <person name="Nadendla S."/>
            <person name="Myers T."/>
            <person name="Yan Y."/>
            <person name="Sichtig H."/>
        </authorList>
    </citation>
    <scope>NUCLEOTIDE SEQUENCE [LARGE SCALE GENOMIC DNA]</scope>
    <source>
        <strain evidence="4 5">FDAARGOS_1161</strain>
    </source>
</reference>
<evidence type="ECO:0000313" key="5">
    <source>
        <dbReference type="Proteomes" id="UP000595254"/>
    </source>
</evidence>
<dbReference type="PANTHER" id="PTHR43673">
    <property type="entry name" value="NAD(P)H NITROREDUCTASE YDGI-RELATED"/>
    <property type="match status" value="1"/>
</dbReference>
<dbReference type="KEGG" id="ppsr:I6J18_06715"/>
<sequence length="211" mass="24033">MTVTITNDFNEILLNRRSVKQYDTSVKISKEEMTEILDKSMRAPSTSNTQTYRFVVIDTPEGKEKLAKLAPHNLSQVTTSSAVIAIFGDLQASEKFEEMFSKTVELGFMPEEIKNQLHPMLMQRVENMTERELRDWVLTDAGLVAMQFMLVARSHGYETNPMGGYDKENIAETFGLKKERYVPVMIISVGKAAAEGRGSYRFPADEVTFWR</sequence>
<dbReference type="InterPro" id="IPR000415">
    <property type="entry name" value="Nitroreductase-like"/>
</dbReference>
<dbReference type="Gene3D" id="3.40.109.10">
    <property type="entry name" value="NADH Oxidase"/>
    <property type="match status" value="1"/>
</dbReference>
<dbReference type="GO" id="GO:0016491">
    <property type="term" value="F:oxidoreductase activity"/>
    <property type="evidence" value="ECO:0007669"/>
    <property type="project" value="UniProtKB-KW"/>
</dbReference>
<dbReference type="CDD" id="cd02137">
    <property type="entry name" value="MhqN-like"/>
    <property type="match status" value="1"/>
</dbReference>
<dbReference type="PANTHER" id="PTHR43673:SF10">
    <property type="entry name" value="NADH DEHYDROGENASE_NAD(P)H NITROREDUCTASE XCC3605-RELATED"/>
    <property type="match status" value="1"/>
</dbReference>
<evidence type="ECO:0000259" key="3">
    <source>
        <dbReference type="Pfam" id="PF00881"/>
    </source>
</evidence>
<evidence type="ECO:0000256" key="1">
    <source>
        <dbReference type="ARBA" id="ARBA00007118"/>
    </source>
</evidence>
<dbReference type="SUPFAM" id="SSF55469">
    <property type="entry name" value="FMN-dependent nitroreductase-like"/>
    <property type="match status" value="1"/>
</dbReference>
<dbReference type="Proteomes" id="UP000595254">
    <property type="component" value="Chromosome"/>
</dbReference>